<dbReference type="RefSeq" id="WP_307635042.1">
    <property type="nucleotide sequence ID" value="NZ_JAUSQL010000001.1"/>
</dbReference>
<dbReference type="EMBL" id="JAUSQL010000001">
    <property type="protein sequence ID" value="MDP9832891.1"/>
    <property type="molecule type" value="Genomic_DNA"/>
</dbReference>
<protein>
    <recommendedName>
        <fullName evidence="3">Asparagine synthase</fullName>
    </recommendedName>
</protein>
<evidence type="ECO:0000313" key="2">
    <source>
        <dbReference type="Proteomes" id="UP001230145"/>
    </source>
</evidence>
<gene>
    <name evidence="1" type="ORF">J2S45_001570</name>
</gene>
<dbReference type="Proteomes" id="UP001230145">
    <property type="component" value="Unassembled WGS sequence"/>
</dbReference>
<sequence length="410" mass="46624">MTIDNHAVALRVAKLIAQQQVDASHDYVEQLTGRFAIFAATACELTVYNDPIGSFGVYWHRDRIKSQTLLSSHTKLISEAVGGLASTEAQAVLGSPDYISPGGKALPGLLTGNDGVFPLFPNCYLTICGSEVSHRRFYPRRDQKQYEPIEAFQVMHDEILRQARLWLSLEGEVFLGLTAGGDCKTILGTALEDFQKRGVTAFTYHFFATDNPSTHTDLLEANRRALVTQLPHLIADVGKLEKDSLEGKVYSESFAGWFRFPALAGMVYRTLPWKSIFVSSVGGEVGTGFYREREENLFEPAVMARRYTTSPFARNPEIIQEMERYSEYVEFEKLADVNVDPYDFFYSEHRLGKWFSLWCSEFDLATRTAIPMNSRKLFAVMQSFPTEYRLSGQLYRDYWERFGLNTMDIR</sequence>
<keyword evidence="2" id="KW-1185">Reference proteome</keyword>
<accession>A0ABT9PKA5</accession>
<name>A0ABT9PKA5_9ACTO</name>
<reference evidence="1 2" key="1">
    <citation type="submission" date="2023-07" db="EMBL/GenBank/DDBJ databases">
        <title>Sequencing the genomes of 1000 actinobacteria strains.</title>
        <authorList>
            <person name="Klenk H.-P."/>
        </authorList>
    </citation>
    <scope>NUCLEOTIDE SEQUENCE [LARGE SCALE GENOMIC DNA]</scope>
    <source>
        <strain evidence="1 2">DSM 19515</strain>
    </source>
</reference>
<evidence type="ECO:0000313" key="1">
    <source>
        <dbReference type="EMBL" id="MDP9832891.1"/>
    </source>
</evidence>
<organism evidence="1 2">
    <name type="scientific">Trueperella abortisuis</name>
    <dbReference type="NCBI Taxonomy" id="445930"/>
    <lineage>
        <taxon>Bacteria</taxon>
        <taxon>Bacillati</taxon>
        <taxon>Actinomycetota</taxon>
        <taxon>Actinomycetes</taxon>
        <taxon>Actinomycetales</taxon>
        <taxon>Actinomycetaceae</taxon>
        <taxon>Trueperella</taxon>
    </lineage>
</organism>
<proteinExistence type="predicted"/>
<evidence type="ECO:0008006" key="3">
    <source>
        <dbReference type="Google" id="ProtNLM"/>
    </source>
</evidence>
<comment type="caution">
    <text evidence="1">The sequence shown here is derived from an EMBL/GenBank/DDBJ whole genome shotgun (WGS) entry which is preliminary data.</text>
</comment>